<proteinExistence type="predicted"/>
<keyword evidence="2" id="KW-0378">Hydrolase</keyword>
<dbReference type="InterPro" id="IPR001375">
    <property type="entry name" value="Peptidase_S9_cat"/>
</dbReference>
<sequence>MPTNPQQPEGATPFHDLDAFLAIPRIGGLALSPDGSRLVTTVSELSSDRTRFITALWELDPEGERPARRLTRSDKGESAPAFRADGALLFLSGRPQPDAPKGEPESKAATLWALPADGGEAERILHPAAGVDSFAVARSGGRIAYLSPRLPGAVDAESDAALRKARDEAKVSAVLHEDAIVRYWDHDLGPGRPHVITASDAAPADASVDCGPSNAFEPNVVMSPDGSLVAWAALSAGHPDTTTEVIVVSDAVTGKELRRIQLDNVSFGSAFFTPDSRGLVCRRSVNSTWEKSHDSTLWFFPDATDPLDAGRDLLPDFPHWPSNLAVSPVPGPDGAPVVFFAADTEGRSPVYRLDTGDGTLTRLTLSGAYTNLTVSPDGTALYALRAAVDSPPTAVRLDARRADQDDPTVLPAPGRIASVPGSLTEVSTTAEDGTALRAWLVLPEGASAERPAPLLLWVHGGPQMSWNSWTWRWNPWIAAAAGYAVLLPDPALSTGYGQEMHARGWGDWGGNPFTDVLALTDAALERDDLDAERTAMMGGSFGGYMANWIAGHTDRFKAIVTHAALWNLYSFNGTTDATAWWRKHFGDPLTRPERLDASSPHFHAPSIRTPMLVVHGDKDYRVPIGEALALWSDLARFEVPAKFLYFPDEGHWVTKPNNAKLWYTTVLAFLAHHVLGEEWRRPDHV</sequence>
<dbReference type="InterPro" id="IPR029058">
    <property type="entry name" value="AB_hydrolase_fold"/>
</dbReference>
<dbReference type="InterPro" id="IPR011042">
    <property type="entry name" value="6-blade_b-propeller_TolB-like"/>
</dbReference>
<dbReference type="GO" id="GO:0004252">
    <property type="term" value="F:serine-type endopeptidase activity"/>
    <property type="evidence" value="ECO:0007669"/>
    <property type="project" value="TreeGrafter"/>
</dbReference>
<comment type="caution">
    <text evidence="4">The sequence shown here is derived from an EMBL/GenBank/DDBJ whole genome shotgun (WGS) entry which is preliminary data.</text>
</comment>
<dbReference type="GO" id="GO:0006508">
    <property type="term" value="P:proteolysis"/>
    <property type="evidence" value="ECO:0007669"/>
    <property type="project" value="InterPro"/>
</dbReference>
<dbReference type="Gene3D" id="2.120.10.30">
    <property type="entry name" value="TolB, C-terminal domain"/>
    <property type="match status" value="2"/>
</dbReference>
<keyword evidence="1" id="KW-0732">Signal</keyword>
<dbReference type="PANTHER" id="PTHR42776">
    <property type="entry name" value="SERINE PEPTIDASE S9 FAMILY MEMBER"/>
    <property type="match status" value="1"/>
</dbReference>
<reference evidence="4" key="1">
    <citation type="submission" date="2020-11" db="EMBL/GenBank/DDBJ databases">
        <title>Isolation and identification of active actinomycetes.</title>
        <authorList>
            <person name="Yu B."/>
        </authorList>
    </citation>
    <scope>NUCLEOTIDE SEQUENCE</scope>
    <source>
        <strain evidence="4">NEAU-YB345</strain>
    </source>
</reference>
<evidence type="ECO:0000259" key="3">
    <source>
        <dbReference type="Pfam" id="PF00326"/>
    </source>
</evidence>
<feature type="domain" description="Peptidase S9 prolyl oligopeptidase catalytic" evidence="3">
    <location>
        <begin position="469"/>
        <end position="674"/>
    </location>
</feature>
<dbReference type="EMBL" id="JADPRT010000004">
    <property type="protein sequence ID" value="MBF9068568.1"/>
    <property type="molecule type" value="Genomic_DNA"/>
</dbReference>
<dbReference type="SUPFAM" id="SSF82171">
    <property type="entry name" value="DPP6 N-terminal domain-like"/>
    <property type="match status" value="1"/>
</dbReference>
<evidence type="ECO:0000256" key="2">
    <source>
        <dbReference type="ARBA" id="ARBA00022801"/>
    </source>
</evidence>
<dbReference type="Proteomes" id="UP000657385">
    <property type="component" value="Unassembled WGS sequence"/>
</dbReference>
<organism evidence="4 5">
    <name type="scientific">Streptacidiphilus fuscans</name>
    <dbReference type="NCBI Taxonomy" id="2789292"/>
    <lineage>
        <taxon>Bacteria</taxon>
        <taxon>Bacillati</taxon>
        <taxon>Actinomycetota</taxon>
        <taxon>Actinomycetes</taxon>
        <taxon>Kitasatosporales</taxon>
        <taxon>Streptomycetaceae</taxon>
        <taxon>Streptacidiphilus</taxon>
    </lineage>
</organism>
<accession>A0A931FCK4</accession>
<dbReference type="RefSeq" id="WP_196193745.1">
    <property type="nucleotide sequence ID" value="NZ_JADPRT010000004.1"/>
</dbReference>
<dbReference type="Pfam" id="PF00326">
    <property type="entry name" value="Peptidase_S9"/>
    <property type="match status" value="1"/>
</dbReference>
<dbReference type="AlphaFoldDB" id="A0A931FCK4"/>
<dbReference type="Gene3D" id="3.40.50.1820">
    <property type="entry name" value="alpha/beta hydrolase"/>
    <property type="match status" value="1"/>
</dbReference>
<dbReference type="PANTHER" id="PTHR42776:SF13">
    <property type="entry name" value="DIPEPTIDYL-PEPTIDASE 5"/>
    <property type="match status" value="1"/>
</dbReference>
<gene>
    <name evidence="4" type="ORF">I2501_11050</name>
</gene>
<evidence type="ECO:0000313" key="4">
    <source>
        <dbReference type="EMBL" id="MBF9068568.1"/>
    </source>
</evidence>
<keyword evidence="5" id="KW-1185">Reference proteome</keyword>
<dbReference type="SUPFAM" id="SSF53474">
    <property type="entry name" value="alpha/beta-Hydrolases"/>
    <property type="match status" value="1"/>
</dbReference>
<name>A0A931FCK4_9ACTN</name>
<evidence type="ECO:0000313" key="5">
    <source>
        <dbReference type="Proteomes" id="UP000657385"/>
    </source>
</evidence>
<protein>
    <submittedName>
        <fullName evidence="4">S9 family peptidase</fullName>
    </submittedName>
</protein>
<evidence type="ECO:0000256" key="1">
    <source>
        <dbReference type="ARBA" id="ARBA00022729"/>
    </source>
</evidence>